<reference evidence="4 5" key="1">
    <citation type="journal article" date="2018" name="Front. Microbiol.">
        <title>Genome-Wide Analysis of Corynespora cassiicola Leaf Fall Disease Putative Effectors.</title>
        <authorList>
            <person name="Lopez D."/>
            <person name="Ribeiro S."/>
            <person name="Label P."/>
            <person name="Fumanal B."/>
            <person name="Venisse J.S."/>
            <person name="Kohler A."/>
            <person name="de Oliveira R.R."/>
            <person name="Labutti K."/>
            <person name="Lipzen A."/>
            <person name="Lail K."/>
            <person name="Bauer D."/>
            <person name="Ohm R.A."/>
            <person name="Barry K.W."/>
            <person name="Spatafora J."/>
            <person name="Grigoriev I.V."/>
            <person name="Martin F.M."/>
            <person name="Pujade-Renaud V."/>
        </authorList>
    </citation>
    <scope>NUCLEOTIDE SEQUENCE [LARGE SCALE GENOMIC DNA]</scope>
    <source>
        <strain evidence="4 5">Philippines</strain>
    </source>
</reference>
<feature type="domain" description="F-box" evidence="3">
    <location>
        <begin position="5"/>
        <end position="53"/>
    </location>
</feature>
<dbReference type="InterPro" id="IPR001810">
    <property type="entry name" value="F-box_dom"/>
</dbReference>
<evidence type="ECO:0000259" key="3">
    <source>
        <dbReference type="PROSITE" id="PS50181"/>
    </source>
</evidence>
<evidence type="ECO:0000256" key="2">
    <source>
        <dbReference type="PROSITE-ProRule" id="PRU00235"/>
    </source>
</evidence>
<accession>A0A2T2NKG9</accession>
<feature type="repeat" description="RCC1" evidence="2">
    <location>
        <begin position="84"/>
        <end position="157"/>
    </location>
</feature>
<sequence>MADKVTNITELPLDILVLVLPYLDAKSFLAFCSTCKAFQQPSIRLDPAYWSHATRSTFRVPNQPVVQHDGPRWQNMYRRMLHQSRVFTWGSNQHQRLGHSYAARIPRNPMIPPGFRRHRFPQKEHCSIPTEMERVQELGVIADLQCGGWSTTILDSEGSLHTVGVLDGMIAIHNANAEPGPQRLTFPAGHTASRSDRYEPTTAVREFSSGRAHILALTDSGRIWSWYHTQRSGLHVKFWSADVKEDSSNKPFSASTSLYGRVKQVVAGWSCSSAYIYGTGIVIWDPVTRTRGNNSNEEEDTIITEHVEVPKTAYQRIKGASRETEDDKALGEDVGVVLNYIMLENFVVFVTDIGKVFCGRLAAQNRVEDILELQGLRNDSGKLSDVQGSFRRFAVFKNGEVIIAHQDYLQACWDARHTNHEQIGIQGLEKIPALQNNDVISVAFGDYHFLALHSSGRITSYGTEMQGCGALGLGDAPESRLRGVRSGGFNRDASLLPHAYTHGRQVWFDEEKEEWIKFMTEGGKDPEEAKERLSLFRSHTTVQGEVSEWFEQEGKYWDETASTPASLDEEDGLSPHFGLRVSAAGWHSGALLLVNDKPKTQYNWKERSFPRLKLSDGTEMPGSVPFDQWRYGRPEWQLDVRV</sequence>
<proteinExistence type="predicted"/>
<dbReference type="PANTHER" id="PTHR22870:SF408">
    <property type="entry name" value="OS09G0560450 PROTEIN"/>
    <property type="match status" value="1"/>
</dbReference>
<protein>
    <submittedName>
        <fullName evidence="4">RCC1/BLIP-II</fullName>
    </submittedName>
</protein>
<organism evidence="4 5">
    <name type="scientific">Corynespora cassiicola Philippines</name>
    <dbReference type="NCBI Taxonomy" id="1448308"/>
    <lineage>
        <taxon>Eukaryota</taxon>
        <taxon>Fungi</taxon>
        <taxon>Dikarya</taxon>
        <taxon>Ascomycota</taxon>
        <taxon>Pezizomycotina</taxon>
        <taxon>Dothideomycetes</taxon>
        <taxon>Pleosporomycetidae</taxon>
        <taxon>Pleosporales</taxon>
        <taxon>Corynesporascaceae</taxon>
        <taxon>Corynespora</taxon>
    </lineage>
</organism>
<dbReference type="CDD" id="cd09917">
    <property type="entry name" value="F-box_SF"/>
    <property type="match status" value="1"/>
</dbReference>
<evidence type="ECO:0000313" key="4">
    <source>
        <dbReference type="EMBL" id="PSN65922.1"/>
    </source>
</evidence>
<dbReference type="PROSITE" id="PS50012">
    <property type="entry name" value="RCC1_3"/>
    <property type="match status" value="1"/>
</dbReference>
<dbReference type="STRING" id="1448308.A0A2T2NKG9"/>
<dbReference type="Gene3D" id="1.20.1280.50">
    <property type="match status" value="1"/>
</dbReference>
<keyword evidence="1" id="KW-0677">Repeat</keyword>
<dbReference type="InterPro" id="IPR000408">
    <property type="entry name" value="Reg_chr_condens"/>
</dbReference>
<name>A0A2T2NKG9_CORCC</name>
<dbReference type="PROSITE" id="PS50181">
    <property type="entry name" value="FBOX"/>
    <property type="match status" value="1"/>
</dbReference>
<dbReference type="InterPro" id="IPR051210">
    <property type="entry name" value="Ub_ligase/GEF_domain"/>
</dbReference>
<dbReference type="InterPro" id="IPR036047">
    <property type="entry name" value="F-box-like_dom_sf"/>
</dbReference>
<dbReference type="InterPro" id="IPR009091">
    <property type="entry name" value="RCC1/BLIP-II"/>
</dbReference>
<dbReference type="SUPFAM" id="SSF50985">
    <property type="entry name" value="RCC1/BLIP-II"/>
    <property type="match status" value="1"/>
</dbReference>
<evidence type="ECO:0000256" key="1">
    <source>
        <dbReference type="ARBA" id="ARBA00022737"/>
    </source>
</evidence>
<dbReference type="Proteomes" id="UP000240883">
    <property type="component" value="Unassembled WGS sequence"/>
</dbReference>
<dbReference type="Gene3D" id="2.130.10.30">
    <property type="entry name" value="Regulator of chromosome condensation 1/beta-lactamase-inhibitor protein II"/>
    <property type="match status" value="2"/>
</dbReference>
<dbReference type="EMBL" id="KZ678136">
    <property type="protein sequence ID" value="PSN65922.1"/>
    <property type="molecule type" value="Genomic_DNA"/>
</dbReference>
<gene>
    <name evidence="4" type="ORF">BS50DRAFT_621705</name>
</gene>
<dbReference type="OrthoDB" id="61110at2759"/>
<evidence type="ECO:0000313" key="5">
    <source>
        <dbReference type="Proteomes" id="UP000240883"/>
    </source>
</evidence>
<dbReference type="SUPFAM" id="SSF81383">
    <property type="entry name" value="F-box domain"/>
    <property type="match status" value="1"/>
</dbReference>
<keyword evidence="5" id="KW-1185">Reference proteome</keyword>
<dbReference type="AlphaFoldDB" id="A0A2T2NKG9"/>
<dbReference type="PANTHER" id="PTHR22870">
    <property type="entry name" value="REGULATOR OF CHROMOSOME CONDENSATION"/>
    <property type="match status" value="1"/>
</dbReference>